<dbReference type="HOGENOM" id="CLU_028491_2_0_1"/>
<dbReference type="InterPro" id="IPR006642">
    <property type="entry name" value="Rad18_UBZ4"/>
</dbReference>
<dbReference type="PROSITE" id="PS50800">
    <property type="entry name" value="SAP"/>
    <property type="match status" value="1"/>
</dbReference>
<dbReference type="PANTHER" id="PTHR14134:SF2">
    <property type="entry name" value="E3 UBIQUITIN-PROTEIN LIGASE RAD18"/>
    <property type="match status" value="1"/>
</dbReference>
<evidence type="ECO:0000256" key="15">
    <source>
        <dbReference type="ARBA" id="ARBA00023242"/>
    </source>
</evidence>
<keyword evidence="12 18" id="KW-0862">Zinc</keyword>
<evidence type="ECO:0000259" key="20">
    <source>
        <dbReference type="PROSITE" id="PS50089"/>
    </source>
</evidence>
<evidence type="ECO:0000256" key="9">
    <source>
        <dbReference type="ARBA" id="ARBA00022763"/>
    </source>
</evidence>
<dbReference type="Gene3D" id="3.30.40.10">
    <property type="entry name" value="Zinc/RING finger domain, C3HC4 (zinc finger)"/>
    <property type="match status" value="1"/>
</dbReference>
<evidence type="ECO:0000259" key="21">
    <source>
        <dbReference type="PROSITE" id="PS50800"/>
    </source>
</evidence>
<dbReference type="SMART" id="SM00734">
    <property type="entry name" value="ZnF_Rad18"/>
    <property type="match status" value="1"/>
</dbReference>
<keyword evidence="14 17" id="KW-0234">DNA repair</keyword>
<feature type="compositionally biased region" description="Polar residues" evidence="19">
    <location>
        <begin position="439"/>
        <end position="460"/>
    </location>
</feature>
<keyword evidence="24" id="KW-1185">Reference proteome</keyword>
<gene>
    <name evidence="23" type="ordered locus">KLTH0A06556g</name>
</gene>
<dbReference type="InterPro" id="IPR013083">
    <property type="entry name" value="Znf_RING/FYVE/PHD"/>
</dbReference>
<dbReference type="InterPro" id="IPR017907">
    <property type="entry name" value="Znf_RING_CS"/>
</dbReference>
<feature type="domain" description="SAP" evidence="21">
    <location>
        <begin position="282"/>
        <end position="316"/>
    </location>
</feature>
<keyword evidence="11 18" id="KW-0833">Ubl conjugation pathway</keyword>
<dbReference type="EMBL" id="CU928165">
    <property type="protein sequence ID" value="CAR21300.1"/>
    <property type="molecule type" value="Genomic_DNA"/>
</dbReference>
<evidence type="ECO:0000313" key="24">
    <source>
        <dbReference type="Proteomes" id="UP000002036"/>
    </source>
</evidence>
<comment type="subcellular location">
    <subcellularLocation>
        <location evidence="2 18">Nucleus</location>
    </subcellularLocation>
</comment>
<dbReference type="OMA" id="IPNTGPR"/>
<dbReference type="eggNOG" id="KOG0287">
    <property type="taxonomic scope" value="Eukaryota"/>
</dbReference>
<keyword evidence="7 18" id="KW-0808">Transferase</keyword>
<dbReference type="GO" id="GO:0006513">
    <property type="term" value="P:protein monoubiquitination"/>
    <property type="evidence" value="ECO:0007669"/>
    <property type="project" value="InterPro"/>
</dbReference>
<evidence type="ECO:0000256" key="12">
    <source>
        <dbReference type="ARBA" id="ARBA00022833"/>
    </source>
</evidence>
<dbReference type="SUPFAM" id="SSF57850">
    <property type="entry name" value="RING/U-box"/>
    <property type="match status" value="1"/>
</dbReference>
<name>C5DBZ3_LACTC</name>
<dbReference type="Gene3D" id="3.30.160.60">
    <property type="entry name" value="Classic Zinc Finger"/>
    <property type="match status" value="1"/>
</dbReference>
<dbReference type="InterPro" id="IPR001841">
    <property type="entry name" value="Znf_RING"/>
</dbReference>
<dbReference type="PROSITE" id="PS51908">
    <property type="entry name" value="ZF_UBZ4"/>
    <property type="match status" value="1"/>
</dbReference>
<proteinExistence type="inferred from homology"/>
<dbReference type="EC" id="2.3.2.27" evidence="5 18"/>
<comment type="subunit">
    <text evidence="18">Interacts with E2 UBC2, forming a complex with ubiquitin ligase activity.</text>
</comment>
<organism evidence="23 24">
    <name type="scientific">Lachancea thermotolerans (strain ATCC 56472 / CBS 6340 / NRRL Y-8284)</name>
    <name type="common">Yeast</name>
    <name type="synonym">Kluyveromyces thermotolerans</name>
    <dbReference type="NCBI Taxonomy" id="559295"/>
    <lineage>
        <taxon>Eukaryota</taxon>
        <taxon>Fungi</taxon>
        <taxon>Dikarya</taxon>
        <taxon>Ascomycota</taxon>
        <taxon>Saccharomycotina</taxon>
        <taxon>Saccharomycetes</taxon>
        <taxon>Saccharomycetales</taxon>
        <taxon>Saccharomycetaceae</taxon>
        <taxon>Lachancea</taxon>
    </lineage>
</organism>
<dbReference type="InterPro" id="IPR003034">
    <property type="entry name" value="SAP_dom"/>
</dbReference>
<dbReference type="FunCoup" id="C5DBZ3">
    <property type="interactions" value="330"/>
</dbReference>
<feature type="domain" description="RING-type" evidence="20">
    <location>
        <begin position="37"/>
        <end position="74"/>
    </location>
</feature>
<dbReference type="UniPathway" id="UPA00143"/>
<dbReference type="GO" id="GO:0006281">
    <property type="term" value="P:DNA repair"/>
    <property type="evidence" value="ECO:0007669"/>
    <property type="project" value="UniProtKB-KW"/>
</dbReference>
<dbReference type="GeneID" id="8290549"/>
<dbReference type="AlphaFoldDB" id="C5DBZ3"/>
<evidence type="ECO:0000256" key="19">
    <source>
        <dbReference type="SAM" id="MobiDB-lite"/>
    </source>
</evidence>
<evidence type="ECO:0000256" key="8">
    <source>
        <dbReference type="ARBA" id="ARBA00022723"/>
    </source>
</evidence>
<sequence length="460" mass="51518">MSRLPKLSEQIQDVSDPRDFLRTKLPELVDLDTLLRCHICKGFIKTPVLTPCGHTFCSLCIREYLNRELKCPLCLAELRESMLRSEFLVNEIIASYVGLRSKLLEIARSGPDGTVPHSDTSLIEIAPGDEGAHELSGDDDLQIIETRRNRPAKRNAEIVLMPSKKSRRDSEKPGISSMISKSKSPALPEDSAECPICQKHFPLEYLQRTHLDECLTMGSLGAAAKPTSPPKIGKASNETTVSVQPAAERISEPSVSANTTHSNRYLESGQKQGVARLAKLNFSSMSMQQLKSKLTSLKLSTIGSRQQLINRYNHYEMLWNSNFMDSIEPLEEKELRRRLASWEATHNSSEGTLRKGNISKLLNKNSTTRIKDFKTDRFDRKGWILAHQQEFNELLEEARHNLAKANKMKYSASNQDEVEDAEQAESHPNSISCEKGEIPSNQLVVKTEEISTSSQGTTGV</sequence>
<evidence type="ECO:0000256" key="1">
    <source>
        <dbReference type="ARBA" id="ARBA00000900"/>
    </source>
</evidence>
<dbReference type="Pfam" id="PF13923">
    <property type="entry name" value="zf-C3HC4_2"/>
    <property type="match status" value="1"/>
</dbReference>
<protein>
    <recommendedName>
        <fullName evidence="6 18">Postreplication repair E3 ubiquitin-protein ligase RAD18</fullName>
        <ecNumber evidence="5 18">2.3.2.27</ecNumber>
    </recommendedName>
    <alternativeName>
        <fullName evidence="18">RING-type E3 ubiquitin transferase RAD18</fullName>
    </alternativeName>
</protein>
<evidence type="ECO:0000256" key="6">
    <source>
        <dbReference type="ARBA" id="ARBA00015551"/>
    </source>
</evidence>
<keyword evidence="8 18" id="KW-0479">Metal-binding</keyword>
<evidence type="ECO:0000313" key="23">
    <source>
        <dbReference type="EMBL" id="CAR21300.1"/>
    </source>
</evidence>
<dbReference type="RefSeq" id="XP_002551742.1">
    <property type="nucleotide sequence ID" value="XM_002551696.1"/>
</dbReference>
<dbReference type="InterPro" id="IPR039577">
    <property type="entry name" value="Rad18"/>
</dbReference>
<dbReference type="InParanoid" id="C5DBZ3"/>
<dbReference type="Proteomes" id="UP000002036">
    <property type="component" value="Chromosome A"/>
</dbReference>
<dbReference type="Pfam" id="PF02037">
    <property type="entry name" value="SAP"/>
    <property type="match status" value="1"/>
</dbReference>
<dbReference type="SMART" id="SM00184">
    <property type="entry name" value="RING"/>
    <property type="match status" value="1"/>
</dbReference>
<dbReference type="SMART" id="SM00513">
    <property type="entry name" value="SAP"/>
    <property type="match status" value="1"/>
</dbReference>
<evidence type="ECO:0000256" key="5">
    <source>
        <dbReference type="ARBA" id="ARBA00012483"/>
    </source>
</evidence>
<evidence type="ECO:0000256" key="18">
    <source>
        <dbReference type="RuleBase" id="RU368093"/>
    </source>
</evidence>
<evidence type="ECO:0000256" key="17">
    <source>
        <dbReference type="PROSITE-ProRule" id="PRU01256"/>
    </source>
</evidence>
<feature type="region of interest" description="Disordered" evidence="19">
    <location>
        <begin position="160"/>
        <end position="190"/>
    </location>
</feature>
<evidence type="ECO:0000259" key="22">
    <source>
        <dbReference type="PROSITE" id="PS51908"/>
    </source>
</evidence>
<feature type="region of interest" description="Disordered" evidence="19">
    <location>
        <begin position="411"/>
        <end position="460"/>
    </location>
</feature>
<evidence type="ECO:0000256" key="2">
    <source>
        <dbReference type="ARBA" id="ARBA00004123"/>
    </source>
</evidence>
<feature type="region of interest" description="Disordered" evidence="19">
    <location>
        <begin position="244"/>
        <end position="270"/>
    </location>
</feature>
<evidence type="ECO:0000256" key="3">
    <source>
        <dbReference type="ARBA" id="ARBA00004906"/>
    </source>
</evidence>
<keyword evidence="10 16" id="KW-0863">Zinc-finger</keyword>
<keyword evidence="15 18" id="KW-0539">Nucleus</keyword>
<dbReference type="PROSITE" id="PS00518">
    <property type="entry name" value="ZF_RING_1"/>
    <property type="match status" value="1"/>
</dbReference>
<dbReference type="GO" id="GO:0005634">
    <property type="term" value="C:nucleus"/>
    <property type="evidence" value="ECO:0007669"/>
    <property type="project" value="UniProtKB-SubCell"/>
</dbReference>
<comment type="similarity">
    <text evidence="4 18">Belongs to the RAD18 family.</text>
</comment>
<evidence type="ECO:0000256" key="7">
    <source>
        <dbReference type="ARBA" id="ARBA00022679"/>
    </source>
</evidence>
<evidence type="ECO:0000256" key="14">
    <source>
        <dbReference type="ARBA" id="ARBA00023204"/>
    </source>
</evidence>
<feature type="domain" description="UBZ4-type" evidence="22">
    <location>
        <begin position="191"/>
        <end position="219"/>
    </location>
</feature>
<feature type="compositionally biased region" description="Polar residues" evidence="19">
    <location>
        <begin position="253"/>
        <end position="270"/>
    </location>
</feature>
<dbReference type="InterPro" id="IPR004580">
    <property type="entry name" value="Rad18_fungi"/>
</dbReference>
<keyword evidence="13 18" id="KW-0238">DNA-binding</keyword>
<dbReference type="STRING" id="559295.C5DBZ3"/>
<evidence type="ECO:0000256" key="10">
    <source>
        <dbReference type="ARBA" id="ARBA00022771"/>
    </source>
</evidence>
<dbReference type="NCBIfam" id="TIGR00599">
    <property type="entry name" value="rad18"/>
    <property type="match status" value="1"/>
</dbReference>
<dbReference type="PANTHER" id="PTHR14134">
    <property type="entry name" value="E3 UBIQUITIN-PROTEIN LIGASE RAD18"/>
    <property type="match status" value="1"/>
</dbReference>
<dbReference type="PROSITE" id="PS50089">
    <property type="entry name" value="ZF_RING_2"/>
    <property type="match status" value="1"/>
</dbReference>
<evidence type="ECO:0000256" key="11">
    <source>
        <dbReference type="ARBA" id="ARBA00022786"/>
    </source>
</evidence>
<dbReference type="GO" id="GO:0008270">
    <property type="term" value="F:zinc ion binding"/>
    <property type="evidence" value="ECO:0007669"/>
    <property type="project" value="UniProtKB-KW"/>
</dbReference>
<comment type="function">
    <text evidence="18">E3 RING-finger protein, member of the UBC2/RAD6 epistasis group. Associates to the E2 ubiquitin conjugating enzyme UBC2/RAD6 to form the UBC2-RAD18 ubiquitin ligase complex involved in postreplicative repair (PRR) of damaged DNA.</text>
</comment>
<dbReference type="FunFam" id="3.30.40.10:FF:000172">
    <property type="entry name" value="E3 ubiquitin-protein ligase RAD18"/>
    <property type="match status" value="1"/>
</dbReference>
<comment type="pathway">
    <text evidence="3 18">Protein modification; protein ubiquitination.</text>
</comment>
<comment type="catalytic activity">
    <reaction evidence="1 18">
        <text>S-ubiquitinyl-[E2 ubiquitin-conjugating enzyme]-L-cysteine + [acceptor protein]-L-lysine = [E2 ubiquitin-conjugating enzyme]-L-cysteine + N(6)-ubiquitinyl-[acceptor protein]-L-lysine.</text>
        <dbReference type="EC" id="2.3.2.27"/>
    </reaction>
</comment>
<evidence type="ECO:0000256" key="4">
    <source>
        <dbReference type="ARBA" id="ARBA00009506"/>
    </source>
</evidence>
<dbReference type="GO" id="GO:0097505">
    <property type="term" value="C:Rad6-Rad18 complex"/>
    <property type="evidence" value="ECO:0007669"/>
    <property type="project" value="TreeGrafter"/>
</dbReference>
<reference evidence="23 24" key="1">
    <citation type="journal article" date="2009" name="Genome Res.">
        <title>Comparative genomics of protoploid Saccharomycetaceae.</title>
        <authorList>
            <consortium name="The Genolevures Consortium"/>
            <person name="Souciet J.-L."/>
            <person name="Dujon B."/>
            <person name="Gaillardin C."/>
            <person name="Johnston M."/>
            <person name="Baret P.V."/>
            <person name="Cliften P."/>
            <person name="Sherman D.J."/>
            <person name="Weissenbach J."/>
            <person name="Westhof E."/>
            <person name="Wincker P."/>
            <person name="Jubin C."/>
            <person name="Poulain J."/>
            <person name="Barbe V."/>
            <person name="Segurens B."/>
            <person name="Artiguenave F."/>
            <person name="Anthouard V."/>
            <person name="Vacherie B."/>
            <person name="Val M.-E."/>
            <person name="Fulton R.S."/>
            <person name="Minx P."/>
            <person name="Wilson R."/>
            <person name="Durrens P."/>
            <person name="Jean G."/>
            <person name="Marck C."/>
            <person name="Martin T."/>
            <person name="Nikolski M."/>
            <person name="Rolland T."/>
            <person name="Seret M.-L."/>
            <person name="Casaregola S."/>
            <person name="Despons L."/>
            <person name="Fairhead C."/>
            <person name="Fischer G."/>
            <person name="Lafontaine I."/>
            <person name="Leh V."/>
            <person name="Lemaire M."/>
            <person name="de Montigny J."/>
            <person name="Neuveglise C."/>
            <person name="Thierry A."/>
            <person name="Blanc-Lenfle I."/>
            <person name="Bleykasten C."/>
            <person name="Diffels J."/>
            <person name="Fritsch E."/>
            <person name="Frangeul L."/>
            <person name="Goeffon A."/>
            <person name="Jauniaux N."/>
            <person name="Kachouri-Lafond R."/>
            <person name="Payen C."/>
            <person name="Potier S."/>
            <person name="Pribylova L."/>
            <person name="Ozanne C."/>
            <person name="Richard G.-F."/>
            <person name="Sacerdot C."/>
            <person name="Straub M.-L."/>
            <person name="Talla E."/>
        </authorList>
    </citation>
    <scope>NUCLEOTIDE SEQUENCE [LARGE SCALE GENOMIC DNA]</scope>
    <source>
        <strain evidence="24">ATCC 56472 / CBS 6340 / NRRL Y-8284</strain>
    </source>
</reference>
<dbReference type="KEGG" id="lth:KLTH0A06556g"/>
<evidence type="ECO:0000256" key="13">
    <source>
        <dbReference type="ARBA" id="ARBA00023125"/>
    </source>
</evidence>
<dbReference type="OrthoDB" id="9049620at2759"/>
<keyword evidence="9 17" id="KW-0227">DNA damage</keyword>
<accession>C5DBZ3</accession>
<dbReference type="GO" id="GO:0061630">
    <property type="term" value="F:ubiquitin protein ligase activity"/>
    <property type="evidence" value="ECO:0007669"/>
    <property type="project" value="UniProtKB-UniRule"/>
</dbReference>
<dbReference type="GO" id="GO:0003697">
    <property type="term" value="F:single-stranded DNA binding"/>
    <property type="evidence" value="ECO:0007669"/>
    <property type="project" value="UniProtKB-UniRule"/>
</dbReference>
<evidence type="ECO:0000256" key="16">
    <source>
        <dbReference type="PROSITE-ProRule" id="PRU00175"/>
    </source>
</evidence>
<dbReference type="GO" id="GO:0006301">
    <property type="term" value="P:DNA damage tolerance"/>
    <property type="evidence" value="ECO:0007669"/>
    <property type="project" value="InterPro"/>
</dbReference>